<proteinExistence type="predicted"/>
<accession>C7PVG9</accession>
<evidence type="ECO:0000259" key="1">
    <source>
        <dbReference type="Pfam" id="PF05076"/>
    </source>
</evidence>
<evidence type="ECO:0000313" key="2">
    <source>
        <dbReference type="EMBL" id="ACU69325.1"/>
    </source>
</evidence>
<dbReference type="HOGENOM" id="CLU_1394138_0_0_11"/>
<dbReference type="eggNOG" id="ENOG5032QYW">
    <property type="taxonomic scope" value="Bacteria"/>
</dbReference>
<dbReference type="KEGG" id="cai:Caci_0372"/>
<dbReference type="EMBL" id="CP001700">
    <property type="protein sequence ID" value="ACU69325.1"/>
    <property type="molecule type" value="Genomic_DNA"/>
</dbReference>
<gene>
    <name evidence="2" type="ordered locus">Caci_0372</name>
</gene>
<sequence>MSAPPVLRDVYRTLMAARGDAAASLTFDDGPGPIARLDVFVYRPAEPAGLTTFATVGMATAPMPTADGAEGSRAELLLSRSGELAPEDEQQIAMQLANLAVYPWKTGRAVGWAQIVGFEQDFPTFPGCPAVFLAGPLLKDTPNWIDTCEGAVQVITVVPITEAERASAASMPPKTFAGNLIEARDVFTAPPVVGA</sequence>
<dbReference type="RefSeq" id="WP_012784620.1">
    <property type="nucleotide sequence ID" value="NC_013131.1"/>
</dbReference>
<dbReference type="AlphaFoldDB" id="C7PVG9"/>
<organism evidence="2 3">
    <name type="scientific">Catenulispora acidiphila (strain DSM 44928 / JCM 14897 / NBRC 102108 / NRRL B-24433 / ID139908)</name>
    <dbReference type="NCBI Taxonomy" id="479433"/>
    <lineage>
        <taxon>Bacteria</taxon>
        <taxon>Bacillati</taxon>
        <taxon>Actinomycetota</taxon>
        <taxon>Actinomycetes</taxon>
        <taxon>Catenulisporales</taxon>
        <taxon>Catenulisporaceae</taxon>
        <taxon>Catenulispora</taxon>
    </lineage>
</organism>
<feature type="domain" description="Suppressor of fused-like" evidence="1">
    <location>
        <begin position="36"/>
        <end position="169"/>
    </location>
</feature>
<dbReference type="Proteomes" id="UP000000851">
    <property type="component" value="Chromosome"/>
</dbReference>
<dbReference type="InterPro" id="IPR020941">
    <property type="entry name" value="SUFU-like_domain"/>
</dbReference>
<name>C7PVG9_CATAD</name>
<evidence type="ECO:0000313" key="3">
    <source>
        <dbReference type="Proteomes" id="UP000000851"/>
    </source>
</evidence>
<dbReference type="InParanoid" id="C7PVG9"/>
<reference evidence="2 3" key="1">
    <citation type="journal article" date="2009" name="Stand. Genomic Sci.">
        <title>Complete genome sequence of Catenulispora acidiphila type strain (ID 139908).</title>
        <authorList>
            <person name="Copeland A."/>
            <person name="Lapidus A."/>
            <person name="Glavina Del Rio T."/>
            <person name="Nolan M."/>
            <person name="Lucas S."/>
            <person name="Chen F."/>
            <person name="Tice H."/>
            <person name="Cheng J.F."/>
            <person name="Bruce D."/>
            <person name="Goodwin L."/>
            <person name="Pitluck S."/>
            <person name="Mikhailova N."/>
            <person name="Pati A."/>
            <person name="Ivanova N."/>
            <person name="Mavromatis K."/>
            <person name="Chen A."/>
            <person name="Palaniappan K."/>
            <person name="Chain P."/>
            <person name="Land M."/>
            <person name="Hauser L."/>
            <person name="Chang Y.J."/>
            <person name="Jeffries C.D."/>
            <person name="Chertkov O."/>
            <person name="Brettin T."/>
            <person name="Detter J.C."/>
            <person name="Han C."/>
            <person name="Ali Z."/>
            <person name="Tindall B.J."/>
            <person name="Goker M."/>
            <person name="Bristow J."/>
            <person name="Eisen J.A."/>
            <person name="Markowitz V."/>
            <person name="Hugenholtz P."/>
            <person name="Kyrpides N.C."/>
            <person name="Klenk H.P."/>
        </authorList>
    </citation>
    <scope>NUCLEOTIDE SEQUENCE [LARGE SCALE GENOMIC DNA]</scope>
    <source>
        <strain evidence="3">DSM 44928 / JCM 14897 / NBRC 102108 / NRRL B-24433 / ID139908</strain>
    </source>
</reference>
<protein>
    <recommendedName>
        <fullName evidence="1">Suppressor of fused-like domain-containing protein</fullName>
    </recommendedName>
</protein>
<keyword evidence="3" id="KW-1185">Reference proteome</keyword>
<dbReference type="Pfam" id="PF05076">
    <property type="entry name" value="SUFU"/>
    <property type="match status" value="1"/>
</dbReference>